<sequence>MLRIAVLGLVLLVLGCQQREKVQERLPVPVKDSVAMGFDSLVFENDTMKIFKIDSPQYLLRANLIKAKEDTLRYISDFQTVKKLLRDRVTFGTYDYDADSMIFDERGQQIALVRFNTGDTMSYHRQPAFTEIGFISYYPTEEVLVMEGGHTSDYTINLKTGTVGAELAGNPLYIVRSPKGTFQLTGWFPGQECSSYLLQKNNGDSYVFYSTFPDSVTDYGFDFCHMIGIYWVSEHEFYFRNTFFSATPDNRLGYFKVVIK</sequence>
<evidence type="ECO:0000313" key="1">
    <source>
        <dbReference type="EMBL" id="SEF76663.1"/>
    </source>
</evidence>
<dbReference type="OrthoDB" id="5984340at2"/>
<dbReference type="PROSITE" id="PS51257">
    <property type="entry name" value="PROKAR_LIPOPROTEIN"/>
    <property type="match status" value="1"/>
</dbReference>
<keyword evidence="2" id="KW-1185">Reference proteome</keyword>
<gene>
    <name evidence="1" type="ORF">SAMN05421877_102358</name>
</gene>
<accession>A0A1H5UNK6</accession>
<dbReference type="EMBL" id="FNUT01000002">
    <property type="protein sequence ID" value="SEF76663.1"/>
    <property type="molecule type" value="Genomic_DNA"/>
</dbReference>
<name>A0A1H5UNK6_9SPHI</name>
<proteinExistence type="predicted"/>
<dbReference type="RefSeq" id="WP_103905364.1">
    <property type="nucleotide sequence ID" value="NZ_CP049246.1"/>
</dbReference>
<evidence type="ECO:0000313" key="2">
    <source>
        <dbReference type="Proteomes" id="UP000236731"/>
    </source>
</evidence>
<dbReference type="Proteomes" id="UP000236731">
    <property type="component" value="Unassembled WGS sequence"/>
</dbReference>
<reference evidence="2" key="1">
    <citation type="submission" date="2016-10" db="EMBL/GenBank/DDBJ databases">
        <authorList>
            <person name="Varghese N."/>
            <person name="Submissions S."/>
        </authorList>
    </citation>
    <scope>NUCLEOTIDE SEQUENCE [LARGE SCALE GENOMIC DNA]</scope>
    <source>
        <strain evidence="2">DSM 22361</strain>
    </source>
</reference>
<organism evidence="1 2">
    <name type="scientific">Sphingobacterium lactis</name>
    <dbReference type="NCBI Taxonomy" id="797291"/>
    <lineage>
        <taxon>Bacteria</taxon>
        <taxon>Pseudomonadati</taxon>
        <taxon>Bacteroidota</taxon>
        <taxon>Sphingobacteriia</taxon>
        <taxon>Sphingobacteriales</taxon>
        <taxon>Sphingobacteriaceae</taxon>
        <taxon>Sphingobacterium</taxon>
    </lineage>
</organism>
<dbReference type="AlphaFoldDB" id="A0A1H5UNK6"/>
<protein>
    <submittedName>
        <fullName evidence="1">Uncharacterized protein</fullName>
    </submittedName>
</protein>